<reference evidence="8" key="2">
    <citation type="submission" date="2025-08" db="UniProtKB">
        <authorList>
            <consortium name="Ensembl"/>
        </authorList>
    </citation>
    <scope>IDENTIFICATION</scope>
</reference>
<gene>
    <name evidence="8" type="primary">PHYHD1</name>
</gene>
<evidence type="ECO:0000313" key="8">
    <source>
        <dbReference type="Ensembl" id="ENSBGRP00000025714.1"/>
    </source>
</evidence>
<dbReference type="GeneTree" id="ENSGT00390000006287"/>
<dbReference type="PANTHER" id="PTHR20883:SF15">
    <property type="entry name" value="PHYTANOYL-COA DIOXYGENASE DOMAIN-CONTAINING PROTEIN 1"/>
    <property type="match status" value="1"/>
</dbReference>
<keyword evidence="9" id="KW-1185">Reference proteome</keyword>
<dbReference type="Proteomes" id="UP000694520">
    <property type="component" value="Chromosome 9"/>
</dbReference>
<keyword evidence="2" id="KW-0479">Metal-binding</keyword>
<dbReference type="Ensembl" id="ENSBGRT00000029689.1">
    <property type="protein sequence ID" value="ENSBGRP00000025714.1"/>
    <property type="gene ID" value="ENSBGRG00000016017.1"/>
</dbReference>
<evidence type="ECO:0000313" key="9">
    <source>
        <dbReference type="Proteomes" id="UP000694520"/>
    </source>
</evidence>
<dbReference type="PANTHER" id="PTHR20883">
    <property type="entry name" value="PHYTANOYL-COA DIOXYGENASE DOMAIN CONTAINING 1"/>
    <property type="match status" value="1"/>
</dbReference>
<dbReference type="Pfam" id="PF05721">
    <property type="entry name" value="PhyH"/>
    <property type="match status" value="1"/>
</dbReference>
<reference evidence="8" key="3">
    <citation type="submission" date="2025-09" db="UniProtKB">
        <authorList>
            <consortium name="Ensembl"/>
        </authorList>
    </citation>
    <scope>IDENTIFICATION</scope>
</reference>
<dbReference type="GO" id="GO:0046872">
    <property type="term" value="F:metal ion binding"/>
    <property type="evidence" value="ECO:0007669"/>
    <property type="project" value="UniProtKB-KW"/>
</dbReference>
<accession>A0A8B9XUX1</accession>
<dbReference type="AlphaFoldDB" id="A0A8B9XUX1"/>
<organism evidence="8 9">
    <name type="scientific">Bos mutus grunniens</name>
    <name type="common">Wild yak</name>
    <name type="synonym">Bos grunniens</name>
    <dbReference type="NCBI Taxonomy" id="30521"/>
    <lineage>
        <taxon>Eukaryota</taxon>
        <taxon>Metazoa</taxon>
        <taxon>Chordata</taxon>
        <taxon>Craniata</taxon>
        <taxon>Vertebrata</taxon>
        <taxon>Euteleostomi</taxon>
        <taxon>Mammalia</taxon>
        <taxon>Eutheria</taxon>
        <taxon>Laurasiatheria</taxon>
        <taxon>Artiodactyla</taxon>
        <taxon>Ruminantia</taxon>
        <taxon>Pecora</taxon>
        <taxon>Bovidae</taxon>
        <taxon>Bovinae</taxon>
        <taxon>Bos</taxon>
    </lineage>
</organism>
<sequence>MACLSPSQLQKFQEDGFLVLEGFLSADECEAMQRRIDEIVAKMDVPLHCRMEFSTQEEEQLRAQGSTDYFLSSGDKIRFFFEKGVFDKQGNFLVPPEKSINKIGHALHALDPVFRCVTHSHKVQALARSLGLQMPVVVQSMYIFKQPHFGGEVAPHQDASFLYTEPLGRVLGLWIALEDAMLENGCLWFIPGSHTGEATCLSLVTCPHPPRVYTCVLNSVGLFATPWTVAHQAPLSMGFFRQEYWSRLPLPTPGDLPNPGIEPVSPASPALAGGFFTTEPSGKPPTPMEEGPGKKRG</sequence>
<dbReference type="InterPro" id="IPR008775">
    <property type="entry name" value="Phytyl_CoA_dOase-like"/>
</dbReference>
<evidence type="ECO:0000256" key="4">
    <source>
        <dbReference type="ARBA" id="ARBA00038356"/>
    </source>
</evidence>
<proteinExistence type="inferred from homology"/>
<evidence type="ECO:0000256" key="5">
    <source>
        <dbReference type="ARBA" id="ARBA00039857"/>
    </source>
</evidence>
<dbReference type="Gene3D" id="2.60.120.620">
    <property type="entry name" value="q2cbj1_9rhob like domain"/>
    <property type="match status" value="1"/>
</dbReference>
<name>A0A8B9XUX1_BOSMU</name>
<evidence type="ECO:0000256" key="3">
    <source>
        <dbReference type="ARBA" id="ARBA00023004"/>
    </source>
</evidence>
<feature type="region of interest" description="Disordered" evidence="7">
    <location>
        <begin position="258"/>
        <end position="297"/>
    </location>
</feature>
<comment type="cofactor">
    <cofactor evidence="1">
        <name>Fe cation</name>
        <dbReference type="ChEBI" id="CHEBI:24875"/>
    </cofactor>
</comment>
<evidence type="ECO:0000256" key="2">
    <source>
        <dbReference type="ARBA" id="ARBA00022723"/>
    </source>
</evidence>
<dbReference type="SUPFAM" id="SSF51197">
    <property type="entry name" value="Clavaminate synthase-like"/>
    <property type="match status" value="1"/>
</dbReference>
<evidence type="ECO:0000256" key="1">
    <source>
        <dbReference type="ARBA" id="ARBA00001962"/>
    </source>
</evidence>
<reference evidence="8" key="1">
    <citation type="submission" date="2019-05" db="EMBL/GenBank/DDBJ databases">
        <authorList>
            <person name="Zhang S."/>
            <person name="Liu J."/>
        </authorList>
    </citation>
    <scope>NUCLEOTIDE SEQUENCE [LARGE SCALE GENOMIC DNA]</scope>
</reference>
<dbReference type="GO" id="GO:0016706">
    <property type="term" value="F:2-oxoglutarate-dependent dioxygenase activity"/>
    <property type="evidence" value="ECO:0007669"/>
    <property type="project" value="Ensembl"/>
</dbReference>
<comment type="similarity">
    <text evidence="4">Belongs to the PhyH family. PHYHD1 subfamily.</text>
</comment>
<protein>
    <recommendedName>
        <fullName evidence="5">Phytanoyl-CoA dioxygenase domain-containing protein 1</fullName>
    </recommendedName>
</protein>
<evidence type="ECO:0000256" key="7">
    <source>
        <dbReference type="SAM" id="MobiDB-lite"/>
    </source>
</evidence>
<comment type="function">
    <text evidence="6">2-oxoglutarate(2OG)-dependent dioxygenase that catalyzes the conversion of 2-oxoglutarate to succinate and CO(2) in an iron-dependent manner. However, does not couple 2OG turnover to the hydroxylation of acyl-coenzyme A derivatives, implying that it is not directly involved in phytanoyl coenzyme-A metabolism. Does not show detectable activity towards fatty acid CoA thioesters.</text>
</comment>
<keyword evidence="3" id="KW-0408">Iron</keyword>
<evidence type="ECO:0000256" key="6">
    <source>
        <dbReference type="ARBA" id="ARBA00045487"/>
    </source>
</evidence>